<dbReference type="NCBIfam" id="NF033739">
    <property type="entry name" value="intramemb_PrsW"/>
    <property type="match status" value="1"/>
</dbReference>
<gene>
    <name evidence="13" type="ORF">JOC95_003209</name>
</gene>
<dbReference type="Pfam" id="PF13367">
    <property type="entry name" value="PrsW-protease"/>
    <property type="match status" value="1"/>
</dbReference>
<dbReference type="PIRSF" id="PIRSF016933">
    <property type="entry name" value="PrsW"/>
    <property type="match status" value="1"/>
</dbReference>
<keyword evidence="9 11" id="KW-0472">Membrane</keyword>
<keyword evidence="5 11" id="KW-0645">Protease</keyword>
<evidence type="ECO:0000313" key="13">
    <source>
        <dbReference type="EMBL" id="MBM7621336.1"/>
    </source>
</evidence>
<dbReference type="EMBL" id="JAFBED010000006">
    <property type="protein sequence ID" value="MBM7621336.1"/>
    <property type="molecule type" value="Genomic_DNA"/>
</dbReference>
<sequence length="216" mass="24597">MLGVVSAGIAPGLALLSYFYLRDTFQKEPISYVFKIFMFGALLVFPLMFIQYVIQLEMNVASNSIKAFLMSGLLEEFFKWFILIYLVYRNVHFDEHYDGIVYGVAVSLGFATAENILFLIANGVELAVGRAVLPVSSHALFGVIMGYYLGKGKFSVDEKKHRICLSLSLFVPFLLHGTYDMIILSQKHWGFYMVPFMIFLWWLGLRKVKLANTALI</sequence>
<accession>A0ABS2P392</accession>
<feature type="transmembrane region" description="Helical" evidence="12">
    <location>
        <begin position="6"/>
        <end position="21"/>
    </location>
</feature>
<comment type="similarity">
    <text evidence="2 11">Belongs to the protease PrsW family.</text>
</comment>
<keyword evidence="4 11" id="KW-1003">Cell membrane</keyword>
<keyword evidence="8 12" id="KW-1133">Transmembrane helix</keyword>
<feature type="transmembrane region" description="Helical" evidence="12">
    <location>
        <begin position="127"/>
        <end position="150"/>
    </location>
</feature>
<keyword evidence="14" id="KW-1185">Reference proteome</keyword>
<evidence type="ECO:0000256" key="4">
    <source>
        <dbReference type="ARBA" id="ARBA00022475"/>
    </source>
</evidence>
<dbReference type="EC" id="3.4.-.-" evidence="11"/>
<dbReference type="InterPro" id="IPR023596">
    <property type="entry name" value="Peptidase_PrsW_arch/bac"/>
</dbReference>
<evidence type="ECO:0000256" key="7">
    <source>
        <dbReference type="ARBA" id="ARBA00022801"/>
    </source>
</evidence>
<dbReference type="PANTHER" id="PTHR36844">
    <property type="entry name" value="PROTEASE PRSW"/>
    <property type="match status" value="1"/>
</dbReference>
<dbReference type="Proteomes" id="UP000737402">
    <property type="component" value="Unassembled WGS sequence"/>
</dbReference>
<feature type="transmembrane region" description="Helical" evidence="12">
    <location>
        <begin position="100"/>
        <end position="121"/>
    </location>
</feature>
<feature type="transmembrane region" description="Helical" evidence="12">
    <location>
        <begin position="67"/>
        <end position="88"/>
    </location>
</feature>
<evidence type="ECO:0000256" key="2">
    <source>
        <dbReference type="ARBA" id="ARBA00009165"/>
    </source>
</evidence>
<reference evidence="13 14" key="1">
    <citation type="submission" date="2021-01" db="EMBL/GenBank/DDBJ databases">
        <title>Genomic Encyclopedia of Type Strains, Phase IV (KMG-IV): sequencing the most valuable type-strain genomes for metagenomic binning, comparative biology and taxonomic classification.</title>
        <authorList>
            <person name="Goeker M."/>
        </authorList>
    </citation>
    <scope>NUCLEOTIDE SEQUENCE [LARGE SCALE GENOMIC DNA]</scope>
    <source>
        <strain evidence="13 14">DSM 25879</strain>
    </source>
</reference>
<evidence type="ECO:0000256" key="5">
    <source>
        <dbReference type="ARBA" id="ARBA00022670"/>
    </source>
</evidence>
<comment type="caution">
    <text evidence="13">The sequence shown here is derived from an EMBL/GenBank/DDBJ whole genome shotgun (WGS) entry which is preliminary data.</text>
</comment>
<organism evidence="13 14">
    <name type="scientific">Sutcliffiella tianshenii</name>
    <dbReference type="NCBI Taxonomy" id="1463404"/>
    <lineage>
        <taxon>Bacteria</taxon>
        <taxon>Bacillati</taxon>
        <taxon>Bacillota</taxon>
        <taxon>Bacilli</taxon>
        <taxon>Bacillales</taxon>
        <taxon>Bacillaceae</taxon>
        <taxon>Sutcliffiella</taxon>
    </lineage>
</organism>
<name>A0ABS2P392_9BACI</name>
<evidence type="ECO:0000256" key="11">
    <source>
        <dbReference type="PIRNR" id="PIRNR016933"/>
    </source>
</evidence>
<dbReference type="RefSeq" id="WP_204418099.1">
    <property type="nucleotide sequence ID" value="NZ_JAFBED010000006.1"/>
</dbReference>
<evidence type="ECO:0000256" key="1">
    <source>
        <dbReference type="ARBA" id="ARBA00004651"/>
    </source>
</evidence>
<evidence type="ECO:0000256" key="12">
    <source>
        <dbReference type="SAM" id="Phobius"/>
    </source>
</evidence>
<comment type="subcellular location">
    <subcellularLocation>
        <location evidence="1">Cell membrane</location>
        <topology evidence="1">Multi-pass membrane protein</topology>
    </subcellularLocation>
</comment>
<keyword evidence="7 11" id="KW-0378">Hydrolase</keyword>
<evidence type="ECO:0000256" key="8">
    <source>
        <dbReference type="ARBA" id="ARBA00022989"/>
    </source>
</evidence>
<dbReference type="InterPro" id="IPR026898">
    <property type="entry name" value="PrsW"/>
</dbReference>
<dbReference type="PANTHER" id="PTHR36844:SF1">
    <property type="entry name" value="PROTEASE PRSW"/>
    <property type="match status" value="1"/>
</dbReference>
<evidence type="ECO:0000256" key="10">
    <source>
        <dbReference type="ARBA" id="ARBA00030345"/>
    </source>
</evidence>
<evidence type="ECO:0000256" key="3">
    <source>
        <dbReference type="ARBA" id="ARBA00018997"/>
    </source>
</evidence>
<proteinExistence type="inferred from homology"/>
<comment type="function">
    <text evidence="11">Involved in the degradation of specific anti-sigma factors.</text>
</comment>
<keyword evidence="6 12" id="KW-0812">Transmembrane</keyword>
<evidence type="ECO:0000256" key="6">
    <source>
        <dbReference type="ARBA" id="ARBA00022692"/>
    </source>
</evidence>
<feature type="transmembrane region" description="Helical" evidence="12">
    <location>
        <begin position="33"/>
        <end position="55"/>
    </location>
</feature>
<evidence type="ECO:0000256" key="9">
    <source>
        <dbReference type="ARBA" id="ARBA00023136"/>
    </source>
</evidence>
<feature type="transmembrane region" description="Helical" evidence="12">
    <location>
        <begin position="189"/>
        <end position="205"/>
    </location>
</feature>
<evidence type="ECO:0000313" key="14">
    <source>
        <dbReference type="Proteomes" id="UP000737402"/>
    </source>
</evidence>
<protein>
    <recommendedName>
        <fullName evidence="3 11">Protease PrsW</fullName>
        <ecNumber evidence="11">3.4.-.-</ecNumber>
    </recommendedName>
    <alternativeName>
        <fullName evidence="10 11">Protease responsible for activating sigma-W</fullName>
    </alternativeName>
</protein>
<feature type="transmembrane region" description="Helical" evidence="12">
    <location>
        <begin position="162"/>
        <end position="183"/>
    </location>
</feature>